<dbReference type="CDD" id="cd04182">
    <property type="entry name" value="GT_2_like_f"/>
    <property type="match status" value="1"/>
</dbReference>
<dbReference type="Pfam" id="PF12804">
    <property type="entry name" value="NTP_transf_3"/>
    <property type="match status" value="1"/>
</dbReference>
<reference evidence="2 3" key="1">
    <citation type="submission" date="2019-01" db="EMBL/GenBank/DDBJ databases">
        <title>Nocardioides guangzhouensis sp. nov., an actinobacterium isolated from soil.</title>
        <authorList>
            <person name="Fu Y."/>
            <person name="Cai Y."/>
            <person name="Lin Z."/>
            <person name="Chen P."/>
        </authorList>
    </citation>
    <scope>NUCLEOTIDE SEQUENCE [LARGE SCALE GENOMIC DNA]</scope>
    <source>
        <strain evidence="2 3">NBRC 105384</strain>
    </source>
</reference>
<dbReference type="PANTHER" id="PTHR43777">
    <property type="entry name" value="MOLYBDENUM COFACTOR CYTIDYLYLTRANSFERASE"/>
    <property type="match status" value="1"/>
</dbReference>
<evidence type="ECO:0000313" key="2">
    <source>
        <dbReference type="EMBL" id="RYU13449.1"/>
    </source>
</evidence>
<keyword evidence="2" id="KW-0808">Transferase</keyword>
<dbReference type="RefSeq" id="WP_129986410.1">
    <property type="nucleotide sequence ID" value="NZ_SDPU01000018.1"/>
</dbReference>
<organism evidence="2 3">
    <name type="scientific">Nocardioides iriomotensis</name>
    <dbReference type="NCBI Taxonomy" id="715784"/>
    <lineage>
        <taxon>Bacteria</taxon>
        <taxon>Bacillati</taxon>
        <taxon>Actinomycetota</taxon>
        <taxon>Actinomycetes</taxon>
        <taxon>Propionibacteriales</taxon>
        <taxon>Nocardioidaceae</taxon>
        <taxon>Nocardioides</taxon>
    </lineage>
</organism>
<dbReference type="OrthoDB" id="4427994at2"/>
<gene>
    <name evidence="2" type="ORF">ETU37_06355</name>
</gene>
<protein>
    <submittedName>
        <fullName evidence="2">Nucleotidyltransferase family protein</fullName>
    </submittedName>
</protein>
<dbReference type="Gene3D" id="3.90.550.10">
    <property type="entry name" value="Spore Coat Polysaccharide Biosynthesis Protein SpsA, Chain A"/>
    <property type="match status" value="1"/>
</dbReference>
<evidence type="ECO:0000313" key="3">
    <source>
        <dbReference type="Proteomes" id="UP000291189"/>
    </source>
</evidence>
<evidence type="ECO:0000259" key="1">
    <source>
        <dbReference type="Pfam" id="PF12804"/>
    </source>
</evidence>
<dbReference type="Proteomes" id="UP000291189">
    <property type="component" value="Unassembled WGS sequence"/>
</dbReference>
<dbReference type="SUPFAM" id="SSF53448">
    <property type="entry name" value="Nucleotide-diphospho-sugar transferases"/>
    <property type="match status" value="1"/>
</dbReference>
<dbReference type="PANTHER" id="PTHR43777:SF1">
    <property type="entry name" value="MOLYBDENUM COFACTOR CYTIDYLYLTRANSFERASE"/>
    <property type="match status" value="1"/>
</dbReference>
<comment type="caution">
    <text evidence="2">The sequence shown here is derived from an EMBL/GenBank/DDBJ whole genome shotgun (WGS) entry which is preliminary data.</text>
</comment>
<sequence>MSVAGLLLAAGAGRRMGTPKALVRDQRGVPFVDRAIGRLLDGGCERVTVVLGAAADDVRALLDVAGWCDDDAVDVVVADDWAEGMGASLRAGLRALDAAPREVTAVLVSLVDLPDVDEAVAARVLDRGSGTDVLARASYDGTPGHPVLLGRAHWAGIADTASGDRGARDYLRDRDVVDVECGDLATGRDVDTPDQIGP</sequence>
<dbReference type="AlphaFoldDB" id="A0A4Q5J6P3"/>
<dbReference type="GO" id="GO:0016779">
    <property type="term" value="F:nucleotidyltransferase activity"/>
    <property type="evidence" value="ECO:0007669"/>
    <property type="project" value="UniProtKB-ARBA"/>
</dbReference>
<dbReference type="EMBL" id="SDPU01000018">
    <property type="protein sequence ID" value="RYU13449.1"/>
    <property type="molecule type" value="Genomic_DNA"/>
</dbReference>
<dbReference type="InterPro" id="IPR029044">
    <property type="entry name" value="Nucleotide-diphossugar_trans"/>
</dbReference>
<proteinExistence type="predicted"/>
<dbReference type="InterPro" id="IPR025877">
    <property type="entry name" value="MobA-like_NTP_Trfase"/>
</dbReference>
<keyword evidence="3" id="KW-1185">Reference proteome</keyword>
<feature type="domain" description="MobA-like NTP transferase" evidence="1">
    <location>
        <begin position="5"/>
        <end position="174"/>
    </location>
</feature>
<accession>A0A4Q5J6P3</accession>
<name>A0A4Q5J6P3_9ACTN</name>